<dbReference type="EMBL" id="FNFM01000009">
    <property type="protein sequence ID" value="SDK54604.1"/>
    <property type="molecule type" value="Genomic_DNA"/>
</dbReference>
<protein>
    <submittedName>
        <fullName evidence="2">Transcriptional regulator, AlpA family</fullName>
    </submittedName>
</protein>
<reference evidence="3" key="1">
    <citation type="submission" date="2016-10" db="EMBL/GenBank/DDBJ databases">
        <authorList>
            <person name="Varghese N."/>
            <person name="Submissions S."/>
        </authorList>
    </citation>
    <scope>NUCLEOTIDE SEQUENCE [LARGE SCALE GENOMIC DNA]</scope>
    <source>
        <strain evidence="3">DSM 45460</strain>
    </source>
</reference>
<feature type="domain" description="Helix-turn-helix" evidence="1">
    <location>
        <begin position="17"/>
        <end position="64"/>
    </location>
</feature>
<dbReference type="AlphaFoldDB" id="A0A1G9CT76"/>
<proteinExistence type="predicted"/>
<evidence type="ECO:0000313" key="3">
    <source>
        <dbReference type="Proteomes" id="UP000199213"/>
    </source>
</evidence>
<organism evidence="2 3">
    <name type="scientific">Actinopolyspora mzabensis</name>
    <dbReference type="NCBI Taxonomy" id="995066"/>
    <lineage>
        <taxon>Bacteria</taxon>
        <taxon>Bacillati</taxon>
        <taxon>Actinomycetota</taxon>
        <taxon>Actinomycetes</taxon>
        <taxon>Actinopolysporales</taxon>
        <taxon>Actinopolysporaceae</taxon>
        <taxon>Actinopolyspora</taxon>
    </lineage>
</organism>
<keyword evidence="3" id="KW-1185">Reference proteome</keyword>
<dbReference type="Pfam" id="PF12728">
    <property type="entry name" value="HTH_17"/>
    <property type="match status" value="1"/>
</dbReference>
<dbReference type="Proteomes" id="UP000199213">
    <property type="component" value="Unassembled WGS sequence"/>
</dbReference>
<evidence type="ECO:0000313" key="2">
    <source>
        <dbReference type="EMBL" id="SDK54604.1"/>
    </source>
</evidence>
<gene>
    <name evidence="2" type="ORF">SAMN04487820_10966</name>
</gene>
<dbReference type="RefSeq" id="WP_092629362.1">
    <property type="nucleotide sequence ID" value="NZ_FNFM01000009.1"/>
</dbReference>
<evidence type="ECO:0000259" key="1">
    <source>
        <dbReference type="Pfam" id="PF12728"/>
    </source>
</evidence>
<dbReference type="InterPro" id="IPR041657">
    <property type="entry name" value="HTH_17"/>
</dbReference>
<sequence>MKPTVNTRTTRPPERQYYSVPQAARIFGISPVSLYRAINAGEFPAVRIRARVFVPMRAVNEMTEAAVANQSVIDAADYVPEAAA</sequence>
<accession>A0A1G9CT76</accession>
<name>A0A1G9CT76_ACTMZ</name>
<dbReference type="OrthoDB" id="3389529at2"/>